<feature type="signal peptide" evidence="4">
    <location>
        <begin position="1"/>
        <end position="28"/>
    </location>
</feature>
<sequence length="246" mass="27652">MKFFIMLINQITLLSAALILSLSTAVYAQSDGAASVVERYGNLDIERTGPTIDAELARKYYRRGNTYSNLERYDEAVAEYRKAISVDPNLSDAIRNLANTYFFLEQYEAAKPLLARFIAMQNSTTAALIAAVTTLAELERKDGNYNESFTYDLRAIELSPNNDSQVHIMANTYNNAGEADKAIEIYRAAINVMPDNAFFDRSMGRILEQENRLTEALTAYESAAAKDPDSDFYTRLVDATRSRLNR</sequence>
<dbReference type="InterPro" id="IPR051685">
    <property type="entry name" value="Ycf3/AcsC/BcsC/TPR_MFPF"/>
</dbReference>
<proteinExistence type="predicted"/>
<name>A0A2A5B4F0_9GAMM</name>
<organism evidence="5 6">
    <name type="scientific">SAR86 cluster bacterium</name>
    <dbReference type="NCBI Taxonomy" id="2030880"/>
    <lineage>
        <taxon>Bacteria</taxon>
        <taxon>Pseudomonadati</taxon>
        <taxon>Pseudomonadota</taxon>
        <taxon>Gammaproteobacteria</taxon>
        <taxon>SAR86 cluster</taxon>
    </lineage>
</organism>
<dbReference type="Pfam" id="PF00515">
    <property type="entry name" value="TPR_1"/>
    <property type="match status" value="1"/>
</dbReference>
<dbReference type="SMART" id="SM00028">
    <property type="entry name" value="TPR"/>
    <property type="match status" value="5"/>
</dbReference>
<feature type="repeat" description="TPR" evidence="3">
    <location>
        <begin position="163"/>
        <end position="196"/>
    </location>
</feature>
<dbReference type="Pfam" id="PF13432">
    <property type="entry name" value="TPR_16"/>
    <property type="match status" value="1"/>
</dbReference>
<dbReference type="PANTHER" id="PTHR44943:SF8">
    <property type="entry name" value="TPR REPEAT-CONTAINING PROTEIN MJ0263"/>
    <property type="match status" value="1"/>
</dbReference>
<gene>
    <name evidence="5" type="ORF">COA96_05725</name>
</gene>
<dbReference type="InterPro" id="IPR019734">
    <property type="entry name" value="TPR_rpt"/>
</dbReference>
<dbReference type="SUPFAM" id="SSF48452">
    <property type="entry name" value="TPR-like"/>
    <property type="match status" value="1"/>
</dbReference>
<comment type="caution">
    <text evidence="5">The sequence shown here is derived from an EMBL/GenBank/DDBJ whole genome shotgun (WGS) entry which is preliminary data.</text>
</comment>
<feature type="repeat" description="TPR" evidence="3">
    <location>
        <begin position="129"/>
        <end position="162"/>
    </location>
</feature>
<evidence type="ECO:0000256" key="1">
    <source>
        <dbReference type="ARBA" id="ARBA00022737"/>
    </source>
</evidence>
<dbReference type="Proteomes" id="UP000218327">
    <property type="component" value="Unassembled WGS sequence"/>
</dbReference>
<keyword evidence="1" id="KW-0677">Repeat</keyword>
<dbReference type="InterPro" id="IPR011990">
    <property type="entry name" value="TPR-like_helical_dom_sf"/>
</dbReference>
<evidence type="ECO:0000256" key="4">
    <source>
        <dbReference type="SAM" id="SignalP"/>
    </source>
</evidence>
<dbReference type="PANTHER" id="PTHR44943">
    <property type="entry name" value="CELLULOSE SYNTHASE OPERON PROTEIN C"/>
    <property type="match status" value="1"/>
</dbReference>
<feature type="chain" id="PRO_5012359407" evidence="4">
    <location>
        <begin position="29"/>
        <end position="246"/>
    </location>
</feature>
<evidence type="ECO:0000313" key="6">
    <source>
        <dbReference type="Proteomes" id="UP000218327"/>
    </source>
</evidence>
<dbReference type="Gene3D" id="1.25.40.10">
    <property type="entry name" value="Tetratricopeptide repeat domain"/>
    <property type="match status" value="1"/>
</dbReference>
<protein>
    <submittedName>
        <fullName evidence="5">Uncharacterized protein</fullName>
    </submittedName>
</protein>
<keyword evidence="2 3" id="KW-0802">TPR repeat</keyword>
<dbReference type="AlphaFoldDB" id="A0A2A5B4F0"/>
<reference evidence="6" key="1">
    <citation type="submission" date="2017-08" db="EMBL/GenBank/DDBJ databases">
        <title>A dynamic microbial community with high functional redundancy inhabits the cold, oxic subseafloor aquifer.</title>
        <authorList>
            <person name="Tully B.J."/>
            <person name="Wheat C.G."/>
            <person name="Glazer B.T."/>
            <person name="Huber J.A."/>
        </authorList>
    </citation>
    <scope>NUCLEOTIDE SEQUENCE [LARGE SCALE GENOMIC DNA]</scope>
</reference>
<dbReference type="PROSITE" id="PS50293">
    <property type="entry name" value="TPR_REGION"/>
    <property type="match status" value="1"/>
</dbReference>
<feature type="repeat" description="TPR" evidence="3">
    <location>
        <begin position="57"/>
        <end position="90"/>
    </location>
</feature>
<evidence type="ECO:0000256" key="2">
    <source>
        <dbReference type="ARBA" id="ARBA00022803"/>
    </source>
</evidence>
<dbReference type="EMBL" id="NVVJ01000012">
    <property type="protein sequence ID" value="PCJ26240.1"/>
    <property type="molecule type" value="Genomic_DNA"/>
</dbReference>
<keyword evidence="4" id="KW-0732">Signal</keyword>
<evidence type="ECO:0000256" key="3">
    <source>
        <dbReference type="PROSITE-ProRule" id="PRU00339"/>
    </source>
</evidence>
<evidence type="ECO:0000313" key="5">
    <source>
        <dbReference type="EMBL" id="PCJ26240.1"/>
    </source>
</evidence>
<dbReference type="PROSITE" id="PS50005">
    <property type="entry name" value="TPR"/>
    <property type="match status" value="3"/>
</dbReference>
<accession>A0A2A5B4F0</accession>